<dbReference type="AlphaFoldDB" id="A0A2U1MYR0"/>
<proteinExistence type="predicted"/>
<dbReference type="PANTHER" id="PTHR48103:SF2">
    <property type="entry name" value="MIDASIN"/>
    <property type="match status" value="1"/>
</dbReference>
<dbReference type="GO" id="GO:0030687">
    <property type="term" value="C:preribosome, large subunit precursor"/>
    <property type="evidence" value="ECO:0007669"/>
    <property type="project" value="TreeGrafter"/>
</dbReference>
<organism evidence="3 4">
    <name type="scientific">Artemisia annua</name>
    <name type="common">Sweet wormwood</name>
    <dbReference type="NCBI Taxonomy" id="35608"/>
    <lineage>
        <taxon>Eukaryota</taxon>
        <taxon>Viridiplantae</taxon>
        <taxon>Streptophyta</taxon>
        <taxon>Embryophyta</taxon>
        <taxon>Tracheophyta</taxon>
        <taxon>Spermatophyta</taxon>
        <taxon>Magnoliopsida</taxon>
        <taxon>eudicotyledons</taxon>
        <taxon>Gunneridae</taxon>
        <taxon>Pentapetalae</taxon>
        <taxon>asterids</taxon>
        <taxon>campanulids</taxon>
        <taxon>Asterales</taxon>
        <taxon>Asteraceae</taxon>
        <taxon>Asteroideae</taxon>
        <taxon>Anthemideae</taxon>
        <taxon>Artemisiinae</taxon>
        <taxon>Artemisia</taxon>
    </lineage>
</organism>
<evidence type="ECO:0000313" key="3">
    <source>
        <dbReference type="EMBL" id="PWA66400.1"/>
    </source>
</evidence>
<sequence>MLSLGLANLTGNQHLINAVKCVGLIRLSHQQWHDETGLKYSDKTRCFIPVLESLRTLERRILAMLVESPVFDVLFELYKKLIDDHISDWNGLVSSQFDDMLISWRSLSKHVKKLKDFDDMKNLERSLSWSLNSQRSLLWAYGGHPFSPSSVEIYRKQQQLEQGTSL</sequence>
<reference evidence="3 4" key="1">
    <citation type="journal article" date="2018" name="Mol. Plant">
        <title>The genome of Artemisia annua provides insight into the evolution of Asteraceae family and artemisinin biosynthesis.</title>
        <authorList>
            <person name="Shen Q."/>
            <person name="Zhang L."/>
            <person name="Liao Z."/>
            <person name="Wang S."/>
            <person name="Yan T."/>
            <person name="Shi P."/>
            <person name="Liu M."/>
            <person name="Fu X."/>
            <person name="Pan Q."/>
            <person name="Wang Y."/>
            <person name="Lv Z."/>
            <person name="Lu X."/>
            <person name="Zhang F."/>
            <person name="Jiang W."/>
            <person name="Ma Y."/>
            <person name="Chen M."/>
            <person name="Hao X."/>
            <person name="Li L."/>
            <person name="Tang Y."/>
            <person name="Lv G."/>
            <person name="Zhou Y."/>
            <person name="Sun X."/>
            <person name="Brodelius P.E."/>
            <person name="Rose J.K.C."/>
            <person name="Tang K."/>
        </authorList>
    </citation>
    <scope>NUCLEOTIDE SEQUENCE [LARGE SCALE GENOMIC DNA]</scope>
    <source>
        <strain evidence="4">cv. Huhao1</strain>
        <tissue evidence="3">Leaf</tissue>
    </source>
</reference>
<dbReference type="GO" id="GO:0000027">
    <property type="term" value="P:ribosomal large subunit assembly"/>
    <property type="evidence" value="ECO:0007669"/>
    <property type="project" value="TreeGrafter"/>
</dbReference>
<evidence type="ECO:0000256" key="1">
    <source>
        <dbReference type="ARBA" id="ARBA00022741"/>
    </source>
</evidence>
<comment type="caution">
    <text evidence="3">The sequence shown here is derived from an EMBL/GenBank/DDBJ whole genome shotgun (WGS) entry which is preliminary data.</text>
</comment>
<name>A0A2U1MYR0_ARTAN</name>
<dbReference type="EMBL" id="PKPP01004035">
    <property type="protein sequence ID" value="PWA66400.1"/>
    <property type="molecule type" value="Genomic_DNA"/>
</dbReference>
<evidence type="ECO:0000256" key="2">
    <source>
        <dbReference type="ARBA" id="ARBA00022840"/>
    </source>
</evidence>
<evidence type="ECO:0000313" key="4">
    <source>
        <dbReference type="Proteomes" id="UP000245207"/>
    </source>
</evidence>
<keyword evidence="4" id="KW-1185">Reference proteome</keyword>
<dbReference type="PANTHER" id="PTHR48103">
    <property type="entry name" value="MIDASIN-RELATED"/>
    <property type="match status" value="1"/>
</dbReference>
<dbReference type="STRING" id="35608.A0A2U1MYR0"/>
<dbReference type="GO" id="GO:0000055">
    <property type="term" value="P:ribosomal large subunit export from nucleus"/>
    <property type="evidence" value="ECO:0007669"/>
    <property type="project" value="TreeGrafter"/>
</dbReference>
<keyword evidence="2" id="KW-0067">ATP-binding</keyword>
<keyword evidence="1" id="KW-0547">Nucleotide-binding</keyword>
<accession>A0A2U1MYR0</accession>
<dbReference type="Proteomes" id="UP000245207">
    <property type="component" value="Unassembled WGS sequence"/>
</dbReference>
<dbReference type="GO" id="GO:0005634">
    <property type="term" value="C:nucleus"/>
    <property type="evidence" value="ECO:0007669"/>
    <property type="project" value="TreeGrafter"/>
</dbReference>
<gene>
    <name evidence="3" type="ORF">CTI12_AA208060</name>
</gene>
<dbReference type="GO" id="GO:0005524">
    <property type="term" value="F:ATP binding"/>
    <property type="evidence" value="ECO:0007669"/>
    <property type="project" value="UniProtKB-KW"/>
</dbReference>
<protein>
    <submittedName>
        <fullName evidence="3">AAA+ ATPase domain-containing protein</fullName>
    </submittedName>
</protein>